<organism evidence="8 9">
    <name type="scientific">Mycobacterium gordonae</name>
    <dbReference type="NCBI Taxonomy" id="1778"/>
    <lineage>
        <taxon>Bacteria</taxon>
        <taxon>Bacillati</taxon>
        <taxon>Actinomycetota</taxon>
        <taxon>Actinomycetes</taxon>
        <taxon>Mycobacteriales</taxon>
        <taxon>Mycobacteriaceae</taxon>
        <taxon>Mycobacterium</taxon>
    </lineage>
</organism>
<evidence type="ECO:0000313" key="9">
    <source>
        <dbReference type="Proteomes" id="UP000093757"/>
    </source>
</evidence>
<dbReference type="Proteomes" id="UP000093757">
    <property type="component" value="Unassembled WGS sequence"/>
</dbReference>
<dbReference type="PROSITE" id="PS51898">
    <property type="entry name" value="TYR_RECOMBINASE"/>
    <property type="match status" value="1"/>
</dbReference>
<dbReference type="GO" id="GO:0003677">
    <property type="term" value="F:DNA binding"/>
    <property type="evidence" value="ECO:0007669"/>
    <property type="project" value="UniProtKB-UniRule"/>
</dbReference>
<evidence type="ECO:0000256" key="5">
    <source>
        <dbReference type="PROSITE-ProRule" id="PRU01248"/>
    </source>
</evidence>
<dbReference type="InterPro" id="IPR050090">
    <property type="entry name" value="Tyrosine_recombinase_XerCD"/>
</dbReference>
<comment type="caution">
    <text evidence="8">The sequence shown here is derived from an EMBL/GenBank/DDBJ whole genome shotgun (WGS) entry which is preliminary data.</text>
</comment>
<dbReference type="InterPro" id="IPR011010">
    <property type="entry name" value="DNA_brk_join_enz"/>
</dbReference>
<evidence type="ECO:0000313" key="8">
    <source>
        <dbReference type="EMBL" id="OBS02287.1"/>
    </source>
</evidence>
<dbReference type="EMBL" id="MAEM01000203">
    <property type="protein sequence ID" value="OBS02287.1"/>
    <property type="molecule type" value="Genomic_DNA"/>
</dbReference>
<name>A0A1A6BIV3_MYCGO</name>
<dbReference type="AlphaFoldDB" id="A0A1A6BIV3"/>
<dbReference type="PANTHER" id="PTHR30349">
    <property type="entry name" value="PHAGE INTEGRASE-RELATED"/>
    <property type="match status" value="1"/>
</dbReference>
<dbReference type="InterPro" id="IPR004107">
    <property type="entry name" value="Integrase_SAM-like_N"/>
</dbReference>
<keyword evidence="4" id="KW-0233">DNA recombination</keyword>
<evidence type="ECO:0000256" key="2">
    <source>
        <dbReference type="ARBA" id="ARBA00022908"/>
    </source>
</evidence>
<evidence type="ECO:0000256" key="3">
    <source>
        <dbReference type="ARBA" id="ARBA00023125"/>
    </source>
</evidence>
<proteinExistence type="inferred from homology"/>
<dbReference type="PROSITE" id="PS51900">
    <property type="entry name" value="CB"/>
    <property type="match status" value="1"/>
</dbReference>
<dbReference type="InterPro" id="IPR044068">
    <property type="entry name" value="CB"/>
</dbReference>
<protein>
    <submittedName>
        <fullName evidence="8">Integrase</fullName>
    </submittedName>
</protein>
<dbReference type="InterPro" id="IPR002104">
    <property type="entry name" value="Integrase_catalytic"/>
</dbReference>
<dbReference type="Gene3D" id="1.10.150.130">
    <property type="match status" value="1"/>
</dbReference>
<comment type="similarity">
    <text evidence="1">Belongs to the 'phage' integrase family.</text>
</comment>
<feature type="domain" description="Core-binding (CB)" evidence="7">
    <location>
        <begin position="23"/>
        <end position="123"/>
    </location>
</feature>
<accession>A0A1A6BIV3</accession>
<keyword evidence="2" id="KW-0229">DNA integration</keyword>
<dbReference type="InterPro" id="IPR010998">
    <property type="entry name" value="Integrase_recombinase_N"/>
</dbReference>
<dbReference type="PANTHER" id="PTHR30349:SF41">
    <property type="entry name" value="INTEGRASE_RECOMBINASE PROTEIN MJ0367-RELATED"/>
    <property type="match status" value="1"/>
</dbReference>
<dbReference type="GO" id="GO:0015074">
    <property type="term" value="P:DNA integration"/>
    <property type="evidence" value="ECO:0007669"/>
    <property type="project" value="UniProtKB-KW"/>
</dbReference>
<evidence type="ECO:0000256" key="1">
    <source>
        <dbReference type="ARBA" id="ARBA00008857"/>
    </source>
</evidence>
<dbReference type="RefSeq" id="WP_007172192.1">
    <property type="nucleotide sequence ID" value="NZ_MAEM01000203.1"/>
</dbReference>
<evidence type="ECO:0000259" key="6">
    <source>
        <dbReference type="PROSITE" id="PS51898"/>
    </source>
</evidence>
<dbReference type="InterPro" id="IPR013762">
    <property type="entry name" value="Integrase-like_cat_sf"/>
</dbReference>
<dbReference type="Pfam" id="PF02899">
    <property type="entry name" value="Phage_int_SAM_1"/>
    <property type="match status" value="1"/>
</dbReference>
<feature type="domain" description="Tyr recombinase" evidence="6">
    <location>
        <begin position="171"/>
        <end position="357"/>
    </location>
</feature>
<sequence length="369" mass="41719">MLVQRVLMPTSSLESWTVLGDGGGSVEPIERYLAYLTDIERSPNTVKAYAHDLKDWFVFLDARSLNWREVRLEDLGEFVSWLRLPPAGRAGAVVLLPSAEHHCSAGTVNRKLAAISGLYTFHARHGVDLGDLVTELHPGRRRRSGWKPFLYHLSSGQPERRRTIKLRTPRQHPTILTAGQVQAILDACIHLRDRLLWALLWDTGIRIGEALGLRHEDVAAAEGELTVAPRSNDNRARAKSATPRTIPISPQLIRLYADYLHDEYGDLDSDYVFVNLWGEPFGHPWGYPAVYDLVLRLRRSTGIDFDPHWYRHTYATRLLRQNTPIEVVSTLLGHSSIATTMDIYGHLSVEDARRALEAAGFLTGQEVQW</sequence>
<keyword evidence="3 5" id="KW-0238">DNA-binding</keyword>
<dbReference type="SUPFAM" id="SSF56349">
    <property type="entry name" value="DNA breaking-rejoining enzymes"/>
    <property type="match status" value="1"/>
</dbReference>
<dbReference type="Gene3D" id="1.10.443.10">
    <property type="entry name" value="Intergrase catalytic core"/>
    <property type="match status" value="1"/>
</dbReference>
<dbReference type="GO" id="GO:0006310">
    <property type="term" value="P:DNA recombination"/>
    <property type="evidence" value="ECO:0007669"/>
    <property type="project" value="UniProtKB-KW"/>
</dbReference>
<evidence type="ECO:0000256" key="4">
    <source>
        <dbReference type="ARBA" id="ARBA00023172"/>
    </source>
</evidence>
<evidence type="ECO:0000259" key="7">
    <source>
        <dbReference type="PROSITE" id="PS51900"/>
    </source>
</evidence>
<gene>
    <name evidence="8" type="ORF">A9W98_15660</name>
</gene>
<dbReference type="Pfam" id="PF00589">
    <property type="entry name" value="Phage_integrase"/>
    <property type="match status" value="1"/>
</dbReference>
<reference evidence="8 9" key="1">
    <citation type="submission" date="2016-06" db="EMBL/GenBank/DDBJ databases">
        <authorList>
            <person name="Kjaerup R.B."/>
            <person name="Dalgaard T.S."/>
            <person name="Juul-Madsen H.R."/>
        </authorList>
    </citation>
    <scope>NUCLEOTIDE SEQUENCE [LARGE SCALE GENOMIC DNA]</scope>
    <source>
        <strain evidence="8 9">1245752.6</strain>
    </source>
</reference>